<dbReference type="InterPro" id="IPR036291">
    <property type="entry name" value="NAD(P)-bd_dom_sf"/>
</dbReference>
<dbReference type="RefSeq" id="WP_318109490.1">
    <property type="nucleotide sequence ID" value="NZ_CP137573.1"/>
</dbReference>
<proteinExistence type="predicted"/>
<dbReference type="Pfam" id="PF00107">
    <property type="entry name" value="ADH_zinc_N"/>
    <property type="match status" value="1"/>
</dbReference>
<name>A0ABZ0M3V3_9ACTN</name>
<feature type="domain" description="Alcohol dehydrogenase-like C-terminal" evidence="1">
    <location>
        <begin position="17"/>
        <end position="99"/>
    </location>
</feature>
<accession>A0ABZ0M3V3</accession>
<evidence type="ECO:0000313" key="3">
    <source>
        <dbReference type="Proteomes" id="UP001301731"/>
    </source>
</evidence>
<dbReference type="PANTHER" id="PTHR44013:SF1">
    <property type="entry name" value="ZINC-TYPE ALCOHOL DEHYDROGENASE-LIKE PROTEIN C16A3.02C"/>
    <property type="match status" value="1"/>
</dbReference>
<sequence length="158" mass="15826">METGLRVLVNGARGGAGGFVTQLAKYAGAEVIATAGPWSTAAVLRQEADHVIDYTARPVTAALDGRQVDILFNLVPLSPQDAAALVPLVRRGGRIVSIADVHRLGQAGRIRGKVLIRPPHAVQFPNPSAGLGHASGGGAGAGGVAEGAAVDVDEGAGG</sequence>
<dbReference type="Gene3D" id="3.40.50.720">
    <property type="entry name" value="NAD(P)-binding Rossmann-like Domain"/>
    <property type="match status" value="1"/>
</dbReference>
<keyword evidence="3" id="KW-1185">Reference proteome</keyword>
<dbReference type="SUPFAM" id="SSF51735">
    <property type="entry name" value="NAD(P)-binding Rossmann-fold domains"/>
    <property type="match status" value="1"/>
</dbReference>
<gene>
    <name evidence="2" type="ORF">R2D22_35885</name>
</gene>
<dbReference type="InterPro" id="IPR013149">
    <property type="entry name" value="ADH-like_C"/>
</dbReference>
<dbReference type="PANTHER" id="PTHR44013">
    <property type="entry name" value="ZINC-TYPE ALCOHOL DEHYDROGENASE-LIKE PROTEIN C16A3.02C"/>
    <property type="match status" value="1"/>
</dbReference>
<organism evidence="2 3">
    <name type="scientific">Streptomyces solicathayae</name>
    <dbReference type="NCBI Taxonomy" id="3081768"/>
    <lineage>
        <taxon>Bacteria</taxon>
        <taxon>Bacillati</taxon>
        <taxon>Actinomycetota</taxon>
        <taxon>Actinomycetes</taxon>
        <taxon>Kitasatosporales</taxon>
        <taxon>Streptomycetaceae</taxon>
        <taxon>Streptomyces</taxon>
    </lineage>
</organism>
<reference evidence="2 3" key="1">
    <citation type="submission" date="2023-10" db="EMBL/GenBank/DDBJ databases">
        <title>The genome sequence of Streptomyces sp. HUAS YS2.</title>
        <authorList>
            <person name="Mo P."/>
        </authorList>
    </citation>
    <scope>NUCLEOTIDE SEQUENCE [LARGE SCALE GENOMIC DNA]</scope>
    <source>
        <strain evidence="2 3">HUAS YS2</strain>
    </source>
</reference>
<evidence type="ECO:0000259" key="1">
    <source>
        <dbReference type="Pfam" id="PF00107"/>
    </source>
</evidence>
<evidence type="ECO:0000313" key="2">
    <source>
        <dbReference type="EMBL" id="WOX26470.1"/>
    </source>
</evidence>
<dbReference type="EMBL" id="CP137573">
    <property type="protein sequence ID" value="WOX26470.1"/>
    <property type="molecule type" value="Genomic_DNA"/>
</dbReference>
<dbReference type="InterPro" id="IPR052733">
    <property type="entry name" value="Chloroplast_QOR"/>
</dbReference>
<dbReference type="Proteomes" id="UP001301731">
    <property type="component" value="Chromosome"/>
</dbReference>
<protein>
    <submittedName>
        <fullName evidence="2">Zinc-binding dehydrogenase</fullName>
    </submittedName>
</protein>